<reference evidence="1" key="1">
    <citation type="submission" date="2006-10" db="EMBL/GenBank/DDBJ databases">
        <authorList>
            <person name="Amadeo P."/>
            <person name="Zhao Q."/>
            <person name="Wortman J."/>
            <person name="Fraser-Liggett C."/>
            <person name="Carlton J."/>
        </authorList>
    </citation>
    <scope>NUCLEOTIDE SEQUENCE</scope>
    <source>
        <strain evidence="1">G3</strain>
    </source>
</reference>
<dbReference type="VEuPathDB" id="TrichDB:TVAG_463380"/>
<dbReference type="InParanoid" id="A2EH10"/>
<evidence type="ECO:0000313" key="2">
    <source>
        <dbReference type="Proteomes" id="UP000001542"/>
    </source>
</evidence>
<protein>
    <submittedName>
        <fullName evidence="1">Uncharacterized protein</fullName>
    </submittedName>
</protein>
<dbReference type="VEuPathDB" id="TrichDB:TVAGG3_0077910"/>
<dbReference type="AlphaFoldDB" id="A2EH10"/>
<organism evidence="1 2">
    <name type="scientific">Trichomonas vaginalis (strain ATCC PRA-98 / G3)</name>
    <dbReference type="NCBI Taxonomy" id="412133"/>
    <lineage>
        <taxon>Eukaryota</taxon>
        <taxon>Metamonada</taxon>
        <taxon>Parabasalia</taxon>
        <taxon>Trichomonadida</taxon>
        <taxon>Trichomonadidae</taxon>
        <taxon>Trichomonas</taxon>
    </lineage>
</organism>
<name>A2EH10_TRIV3</name>
<dbReference type="KEGG" id="tva:4765954"/>
<reference evidence="1" key="2">
    <citation type="journal article" date="2007" name="Science">
        <title>Draft genome sequence of the sexually transmitted pathogen Trichomonas vaginalis.</title>
        <authorList>
            <person name="Carlton J.M."/>
            <person name="Hirt R.P."/>
            <person name="Silva J.C."/>
            <person name="Delcher A.L."/>
            <person name="Schatz M."/>
            <person name="Zhao Q."/>
            <person name="Wortman J.R."/>
            <person name="Bidwell S.L."/>
            <person name="Alsmark U.C.M."/>
            <person name="Besteiro S."/>
            <person name="Sicheritz-Ponten T."/>
            <person name="Noel C.J."/>
            <person name="Dacks J.B."/>
            <person name="Foster P.G."/>
            <person name="Simillion C."/>
            <person name="Van de Peer Y."/>
            <person name="Miranda-Saavedra D."/>
            <person name="Barton G.J."/>
            <person name="Westrop G.D."/>
            <person name="Mueller S."/>
            <person name="Dessi D."/>
            <person name="Fiori P.L."/>
            <person name="Ren Q."/>
            <person name="Paulsen I."/>
            <person name="Zhang H."/>
            <person name="Bastida-Corcuera F.D."/>
            <person name="Simoes-Barbosa A."/>
            <person name="Brown M.T."/>
            <person name="Hayes R.D."/>
            <person name="Mukherjee M."/>
            <person name="Okumura C.Y."/>
            <person name="Schneider R."/>
            <person name="Smith A.J."/>
            <person name="Vanacova S."/>
            <person name="Villalvazo M."/>
            <person name="Haas B.J."/>
            <person name="Pertea M."/>
            <person name="Feldblyum T.V."/>
            <person name="Utterback T.R."/>
            <person name="Shu C.L."/>
            <person name="Osoegawa K."/>
            <person name="de Jong P.J."/>
            <person name="Hrdy I."/>
            <person name="Horvathova L."/>
            <person name="Zubacova Z."/>
            <person name="Dolezal P."/>
            <person name="Malik S.B."/>
            <person name="Logsdon J.M. Jr."/>
            <person name="Henze K."/>
            <person name="Gupta A."/>
            <person name="Wang C.C."/>
            <person name="Dunne R.L."/>
            <person name="Upcroft J.A."/>
            <person name="Upcroft P."/>
            <person name="White O."/>
            <person name="Salzberg S.L."/>
            <person name="Tang P."/>
            <person name="Chiu C.-H."/>
            <person name="Lee Y.-S."/>
            <person name="Embley T.M."/>
            <person name="Coombs G.H."/>
            <person name="Mottram J.C."/>
            <person name="Tachezy J."/>
            <person name="Fraser-Liggett C.M."/>
            <person name="Johnson P.J."/>
        </authorList>
    </citation>
    <scope>NUCLEOTIDE SEQUENCE [LARGE SCALE GENOMIC DNA]</scope>
    <source>
        <strain evidence="1">G3</strain>
    </source>
</reference>
<gene>
    <name evidence="1" type="ORF">TVAG_463380</name>
</gene>
<dbReference type="Proteomes" id="UP000001542">
    <property type="component" value="Unassembled WGS sequence"/>
</dbReference>
<sequence length="894" mass="104309">MDVETLIQLFEPFITQDPSAIKEANRKITEYSSNHTGEFIINCCKIIESGRNSAKYIIIALNTINNAINTSKMHSNAIKKIFLEYDEENCNCFINAHLQALLYTDPNIRRIGAENLVYFVAISEDYFLRIFELIKQYFANEDNRLGSNAIFAAIQLFSEMLNYDLINRFILSEGFDEYQMNFVKICEYILNTENHKTYQEMIVVKDFFKLYFMRINSIIELGQEESNVIVQLLGKLDMQSILNTTVKLLSSSNDGSIHKLCYKLLYIIIELFYNLTPDSIDTDLINNFYASSDQDFNVDSDSNICACKFWTKIIRLFQNSPNFINPEIIFKIFGYFKTYLESDTISIDERMNGDHFRVIPAAQLLFKEYSCYPDSKQFAEFLLALFKENYTSEDPRVILASLLSFESLFAIFGISETPNSLDDLTLIASFINSEHPIIRFEAVYILRLICEKNLQDVFDKYENLLEIAANSIRKGYATGLQYDLISGFKLCRAIIKSEFEYNDTSILACHDIIFETIYHILNTDFDALEIELLNDIKKFYRTIISDLINNDKTNSYYDCINHLLDNVEIILPLNERKPAVQCQVLQEFYCNMIEYYIEAHDQHLLPNKARFQGEMIFIIEKLEPQIKCGFDNQNVYVLISKIISALKDSGFEMSNVPEKIYEMLVEYEKRVIDELDFSAILDFIEILHLLINGNPSLLSETAKDFIEKIINIIEDENTSQNIAVACISVLGDLFIINNGPYQEIKDIMEFIEQYTHKTFEVFDKSLLSDVLTGVLNIFTAFIHLFKDQELAFTEYNERSFIRLLYPLNFIRKIENLNYLQPLKKDLVYAVYTFLKYFIDYVLPKGRIRILNNYQVIISGEFKRYSMEITGLEDETLLSYSNDKFEQNKFEVSRR</sequence>
<accession>A2EH10</accession>
<keyword evidence="2" id="KW-1185">Reference proteome</keyword>
<dbReference type="InterPro" id="IPR011989">
    <property type="entry name" value="ARM-like"/>
</dbReference>
<dbReference type="EMBL" id="DS113386">
    <property type="protein sequence ID" value="EAY08058.1"/>
    <property type="molecule type" value="Genomic_DNA"/>
</dbReference>
<dbReference type="RefSeq" id="XP_001320281.1">
    <property type="nucleotide sequence ID" value="XM_001320246.1"/>
</dbReference>
<dbReference type="InterPro" id="IPR016024">
    <property type="entry name" value="ARM-type_fold"/>
</dbReference>
<dbReference type="Gene3D" id="1.25.10.10">
    <property type="entry name" value="Leucine-rich Repeat Variant"/>
    <property type="match status" value="1"/>
</dbReference>
<dbReference type="SUPFAM" id="SSF48371">
    <property type="entry name" value="ARM repeat"/>
    <property type="match status" value="1"/>
</dbReference>
<evidence type="ECO:0000313" key="1">
    <source>
        <dbReference type="EMBL" id="EAY08058.1"/>
    </source>
</evidence>
<proteinExistence type="predicted"/>